<dbReference type="InterPro" id="IPR019425">
    <property type="entry name" value="7TM_GPCR_serpentine_rcpt_Srt"/>
</dbReference>
<reference evidence="3" key="1">
    <citation type="submission" date="2022-11" db="UniProtKB">
        <authorList>
            <consortium name="WormBaseParasite"/>
        </authorList>
    </citation>
    <scope>IDENTIFICATION</scope>
</reference>
<keyword evidence="1" id="KW-0812">Transmembrane</keyword>
<feature type="transmembrane region" description="Helical" evidence="1">
    <location>
        <begin position="103"/>
        <end position="127"/>
    </location>
</feature>
<feature type="transmembrane region" description="Helical" evidence="1">
    <location>
        <begin position="148"/>
        <end position="166"/>
    </location>
</feature>
<organism evidence="2 3">
    <name type="scientific">Ditylenchus dipsaci</name>
    <dbReference type="NCBI Taxonomy" id="166011"/>
    <lineage>
        <taxon>Eukaryota</taxon>
        <taxon>Metazoa</taxon>
        <taxon>Ecdysozoa</taxon>
        <taxon>Nematoda</taxon>
        <taxon>Chromadorea</taxon>
        <taxon>Rhabditida</taxon>
        <taxon>Tylenchina</taxon>
        <taxon>Tylenchomorpha</taxon>
        <taxon>Sphaerularioidea</taxon>
        <taxon>Anguinidae</taxon>
        <taxon>Anguininae</taxon>
        <taxon>Ditylenchus</taxon>
    </lineage>
</organism>
<dbReference type="WBParaSite" id="jg14861">
    <property type="protein sequence ID" value="jg14861"/>
    <property type="gene ID" value="jg14861"/>
</dbReference>
<dbReference type="SUPFAM" id="SSF81321">
    <property type="entry name" value="Family A G protein-coupled receptor-like"/>
    <property type="match status" value="1"/>
</dbReference>
<dbReference type="Proteomes" id="UP000887574">
    <property type="component" value="Unplaced"/>
</dbReference>
<sequence length="197" mass="22889">MNKILFEPQEFNRLYNCNNFHIEEVPLEKRQHFYKSVILIVLTTIYYILYVPCIISIYKHRECSCYKILLFMSIADVCNLWLLGYVHGYLSIIGAVYCSSPTFLYVTGVVATALWATESIAETILSLNRCLIILSKSLEARLFGGWRTYIWLSVAFAYFALWMLFVKPVIFTSLHFTWSCNPYAGYVDDVHGDVCEH</sequence>
<accession>A0A915D1A5</accession>
<protein>
    <submittedName>
        <fullName evidence="3">Uncharacterized protein</fullName>
    </submittedName>
</protein>
<dbReference type="Pfam" id="PF10321">
    <property type="entry name" value="7TM_GPCR_Srt"/>
    <property type="match status" value="1"/>
</dbReference>
<evidence type="ECO:0000313" key="3">
    <source>
        <dbReference type="WBParaSite" id="jg14861"/>
    </source>
</evidence>
<dbReference type="PANTHER" id="PTHR23021">
    <property type="entry name" value="SERPENTINE RECEPTOR, CLASS T"/>
    <property type="match status" value="1"/>
</dbReference>
<feature type="transmembrane region" description="Helical" evidence="1">
    <location>
        <begin position="37"/>
        <end position="58"/>
    </location>
</feature>
<keyword evidence="2" id="KW-1185">Reference proteome</keyword>
<keyword evidence="1" id="KW-0472">Membrane</keyword>
<proteinExistence type="predicted"/>
<name>A0A915D1A5_9BILA</name>
<feature type="transmembrane region" description="Helical" evidence="1">
    <location>
        <begin position="70"/>
        <end position="97"/>
    </location>
</feature>
<dbReference type="AlphaFoldDB" id="A0A915D1A5"/>
<keyword evidence="1" id="KW-1133">Transmembrane helix</keyword>
<evidence type="ECO:0000256" key="1">
    <source>
        <dbReference type="SAM" id="Phobius"/>
    </source>
</evidence>
<evidence type="ECO:0000313" key="2">
    <source>
        <dbReference type="Proteomes" id="UP000887574"/>
    </source>
</evidence>